<dbReference type="HOGENOM" id="CLU_095998_2_0_4"/>
<keyword evidence="2" id="KW-1185">Reference proteome</keyword>
<protein>
    <recommendedName>
        <fullName evidence="3">Type IV secretion protein Rhs</fullName>
    </recommendedName>
</protein>
<dbReference type="eggNOG" id="COG4253">
    <property type="taxonomic scope" value="Bacteria"/>
</dbReference>
<name>V9HMX6_9NEIS</name>
<dbReference type="KEGG" id="smur:BWP33_00965"/>
<evidence type="ECO:0008006" key="3">
    <source>
        <dbReference type="Google" id="ProtNLM"/>
    </source>
</evidence>
<accession>V9HMX6</accession>
<organism evidence="1 2">
    <name type="scientific">Simonsiella muelleri ATCC 29453</name>
    <dbReference type="NCBI Taxonomy" id="641147"/>
    <lineage>
        <taxon>Bacteria</taxon>
        <taxon>Pseudomonadati</taxon>
        <taxon>Pseudomonadota</taxon>
        <taxon>Betaproteobacteria</taxon>
        <taxon>Neisseriales</taxon>
        <taxon>Neisseriaceae</taxon>
        <taxon>Simonsiella</taxon>
    </lineage>
</organism>
<proteinExistence type="predicted"/>
<evidence type="ECO:0000313" key="2">
    <source>
        <dbReference type="Proteomes" id="UP000017813"/>
    </source>
</evidence>
<gene>
    <name evidence="1" type="ORF">HMPREF9021_00327</name>
</gene>
<dbReference type="OrthoDB" id="8686772at2"/>
<evidence type="ECO:0000313" key="1">
    <source>
        <dbReference type="EMBL" id="EFG31924.1"/>
    </source>
</evidence>
<reference evidence="1 2" key="1">
    <citation type="submission" date="2010-03" db="EMBL/GenBank/DDBJ databases">
        <authorList>
            <consortium name="The Broad Institute Genome Sequencing Platform"/>
            <person name="Ward D."/>
            <person name="Earl A."/>
            <person name="Feldgarden M."/>
            <person name="Gevers D."/>
            <person name="Young S."/>
            <person name="Zeng Q."/>
            <person name="Koehrsen M."/>
            <person name="Alvarado L."/>
            <person name="Berlin A.M."/>
            <person name="Borenstein D."/>
            <person name="Chapman S.B."/>
            <person name="Chen Z."/>
            <person name="Engels R."/>
            <person name="Freedman E."/>
            <person name="Gellesch M."/>
            <person name="Goldberg J."/>
            <person name="Griggs A."/>
            <person name="Gujja S."/>
            <person name="Heilman E.R."/>
            <person name="Heiman D.I."/>
            <person name="Hepburn T.A."/>
            <person name="Howarth C."/>
            <person name="Jen D."/>
            <person name="Larson L."/>
            <person name="Mehta T."/>
            <person name="Park D."/>
            <person name="Pearson M."/>
            <person name="Richards J."/>
            <person name="Roberts A."/>
            <person name="Saif S."/>
            <person name="Shea T.D."/>
            <person name="Shenoy N."/>
            <person name="Sisk P."/>
            <person name="Stolte C."/>
            <person name="Sykes S.N."/>
            <person name="Walk T."/>
            <person name="White J."/>
            <person name="Yandava C."/>
            <person name="Izard J."/>
            <person name="Baranova O.V."/>
            <person name="Blanton J.M."/>
            <person name="Tanner A.C."/>
            <person name="Dewhirst F."/>
            <person name="Haas B."/>
            <person name="Nusbaum C."/>
            <person name="Birren B."/>
        </authorList>
    </citation>
    <scope>NUCLEOTIDE SEQUENCE [LARGE SCALE GENOMIC DNA]</scope>
    <source>
        <strain evidence="1 2">ATCC 29453</strain>
    </source>
</reference>
<dbReference type="Proteomes" id="UP000017813">
    <property type="component" value="Unassembled WGS sequence"/>
</dbReference>
<dbReference type="AlphaFoldDB" id="V9HMX6"/>
<reference evidence="1 2" key="2">
    <citation type="submission" date="2011-10" db="EMBL/GenBank/DDBJ databases">
        <title>The Genome Sequence of Simonsiella muelleri ATCC 29453.</title>
        <authorList>
            <consortium name="The Broad Institute Genome Sequencing Platform"/>
            <consortium name="The Broad Institute Genome Sequencing Center for Infectious Disease"/>
            <person name="Earl A."/>
            <person name="Ward D."/>
            <person name="Feldgarden M."/>
            <person name="Gevers D."/>
            <person name="Izard J."/>
            <person name="Baranova O.V."/>
            <person name="Blanton J.M."/>
            <person name="Tanner A.C."/>
            <person name="Dewhirst F."/>
            <person name="Young S.K."/>
            <person name="Zeng Q."/>
            <person name="Gargeya S."/>
            <person name="Fitzgerald M."/>
            <person name="Haas B."/>
            <person name="Abouelleil A."/>
            <person name="Alvarado L."/>
            <person name="Arachchi H.M."/>
            <person name="Berlin A."/>
            <person name="Brown A."/>
            <person name="Chapman S.B."/>
            <person name="Chen Z."/>
            <person name="Dunbar C."/>
            <person name="Freedman E."/>
            <person name="Gearin G."/>
            <person name="Goldberg J."/>
            <person name="Griggs A."/>
            <person name="Gujja S."/>
            <person name="Heiman D."/>
            <person name="Howarth C."/>
            <person name="Larson L."/>
            <person name="Lui A."/>
            <person name="MacDonald P.J.P."/>
            <person name="Montmayeur A."/>
            <person name="Murphy C."/>
            <person name="Neiman D."/>
            <person name="Pearson M."/>
            <person name="Priest M."/>
            <person name="Roberts A."/>
            <person name="Saif S."/>
            <person name="Shea T."/>
            <person name="Shenoy N."/>
            <person name="Sisk P."/>
            <person name="Stolte C."/>
            <person name="Sykes S."/>
            <person name="Wortman J."/>
            <person name="Nusbaum C."/>
            <person name="Birren B."/>
        </authorList>
    </citation>
    <scope>NUCLEOTIDE SEQUENCE [LARGE SCALE GENOMIC DNA]</scope>
    <source>
        <strain evidence="1 2">ATCC 29453</strain>
    </source>
</reference>
<comment type="caution">
    <text evidence="1">The sequence shown here is derived from an EMBL/GenBank/DDBJ whole genome shotgun (WGS) entry which is preliminary data.</text>
</comment>
<dbReference type="RefSeq" id="WP_002641237.1">
    <property type="nucleotide sequence ID" value="NZ_CP019448.1"/>
</dbReference>
<dbReference type="STRING" id="641147.HMPREF9021_00327"/>
<dbReference type="EMBL" id="ADCY02000006">
    <property type="protein sequence ID" value="EFG31924.1"/>
    <property type="molecule type" value="Genomic_DNA"/>
</dbReference>
<sequence>MLNTNLLRYRKLTLGEITLAQTVYQNSLNYDKIFIHKGRLIPLFQNEKIAMSPFGTMHFPPALYVDDFSTASITKQHLFIHEMAHVWQYQLGLMTWLDGAILGMKGGYRGNACYAYSDRVGVCQRFNQFNMEQQADLIADWFIFKNTQNNPQVKMIMSEFISNPSNVHLLPVHAEFRFQAA</sequence>